<sequence>MNLTGEMLIGQKAVKGSRDAVQAINPATNERLEPAYAGGTQAEVDQACQLAWDAFDTYRETSLEDRAAFLETIADEIEALGDALIERAVAESGLPQARIQGERGRTCGQLRMFAKTVRAGEWLDVRIDPAMPDRQPMPRADLRQRHIALGPVVVFGASNFPLAFSVAGGDTASALAAGCPVIVKAHAAHPGTGELVGRAIQAAVKKCGLPEGVFSLMFGSGREVGTALVKDARIKAAGFTGSRSGGMALWNAAQSRPEPIPFYAEMSSINPVFPLPEALKTRGAEMGKAFVGSLNMGAGQFCTNPGLVIAIKGAGLDAFIEAAADAVKQSPAQTMLTPGIFEAYESGVKNLQESGKAKEVARGQVGETPNQCQTGLFTTSAQDFVNNEALQDEVFGSTSLVIECADEKELKQVAEHLEGQLTATLQMDDADLEAARNLLPTLERKAGRILINGWPTGVEVCDAMVHGGPFPATSDSRTTSVGTAAIYRFLRPVCYQDLPEALLPKAIKNDNPLKLRRLVDGKREQ</sequence>
<keyword evidence="2" id="KW-1185">Reference proteome</keyword>
<evidence type="ECO:0000313" key="1">
    <source>
        <dbReference type="EMBL" id="MBZ5487334.1"/>
    </source>
</evidence>
<evidence type="ECO:0000313" key="2">
    <source>
        <dbReference type="Proteomes" id="UP001319846"/>
    </source>
</evidence>
<protein>
    <submittedName>
        <fullName evidence="1">Aldehyde dehydrogenase (NADP(+))</fullName>
    </submittedName>
</protein>
<dbReference type="Proteomes" id="UP001319846">
    <property type="component" value="Unassembled WGS sequence"/>
</dbReference>
<comment type="caution">
    <text evidence="1">The sequence shown here is derived from an EMBL/GenBank/DDBJ whole genome shotgun (WGS) entry which is preliminary data.</text>
</comment>
<reference evidence="1" key="1">
    <citation type="submission" date="2020-06" db="EMBL/GenBank/DDBJ databases">
        <title>Whole Genome Sequence of Halomonas aquamarina MB598.</title>
        <authorList>
            <person name="Pervaiz M."/>
            <person name="Fariq A."/>
            <person name="Yasmin A."/>
            <person name="Welch M."/>
        </authorList>
    </citation>
    <scope>NUCLEOTIDE SEQUENCE</scope>
    <source>
        <strain evidence="1">MB598</strain>
    </source>
</reference>
<organism evidence="1 2">
    <name type="scientific">Vreelandella aquamarina</name>
    <dbReference type="NCBI Taxonomy" id="77097"/>
    <lineage>
        <taxon>Bacteria</taxon>
        <taxon>Pseudomonadati</taxon>
        <taxon>Pseudomonadota</taxon>
        <taxon>Gammaproteobacteria</taxon>
        <taxon>Oceanospirillales</taxon>
        <taxon>Halomonadaceae</taxon>
        <taxon>Vreelandella</taxon>
    </lineage>
</organism>
<name>A0ACC5VTV4_9GAMM</name>
<proteinExistence type="predicted"/>
<dbReference type="EMBL" id="JABYQT010000003">
    <property type="protein sequence ID" value="MBZ5487334.1"/>
    <property type="molecule type" value="Genomic_DNA"/>
</dbReference>
<accession>A0ACC5VTV4</accession>
<gene>
    <name evidence="1" type="ORF">HW452_07325</name>
</gene>